<dbReference type="PRINTS" id="PR01217">
    <property type="entry name" value="PRICHEXTENSN"/>
</dbReference>
<dbReference type="CDD" id="cd00063">
    <property type="entry name" value="FN3"/>
    <property type="match status" value="1"/>
</dbReference>
<keyword evidence="7" id="KW-1185">Reference proteome</keyword>
<dbReference type="PROSITE" id="PS50853">
    <property type="entry name" value="FN3"/>
    <property type="match status" value="1"/>
</dbReference>
<keyword evidence="2" id="KW-0119">Carbohydrate metabolism</keyword>
<keyword evidence="1" id="KW-0378">Hydrolase</keyword>
<evidence type="ECO:0000259" key="5">
    <source>
        <dbReference type="PROSITE" id="PS50853"/>
    </source>
</evidence>
<dbReference type="EMBL" id="BAAAYX010000004">
    <property type="protein sequence ID" value="GAA3700859.1"/>
    <property type="molecule type" value="Genomic_DNA"/>
</dbReference>
<dbReference type="SUPFAM" id="SSF49265">
    <property type="entry name" value="Fibronectin type III"/>
    <property type="match status" value="1"/>
</dbReference>
<protein>
    <recommendedName>
        <fullName evidence="5">Fibronectin type-III domain-containing protein</fullName>
    </recommendedName>
</protein>
<keyword evidence="2" id="KW-0624">Polysaccharide degradation</keyword>
<organism evidence="6 7">
    <name type="scientific">Microlunatus aurantiacus</name>
    <dbReference type="NCBI Taxonomy" id="446786"/>
    <lineage>
        <taxon>Bacteria</taxon>
        <taxon>Bacillati</taxon>
        <taxon>Actinomycetota</taxon>
        <taxon>Actinomycetes</taxon>
        <taxon>Propionibacteriales</taxon>
        <taxon>Propionibacteriaceae</taxon>
        <taxon>Microlunatus</taxon>
    </lineage>
</organism>
<sequence length="510" mass="53150">MADPLISLDTEHAFVQPGGQVRVTVTITNTGNLVEGFWLQVLGPAAAWAEVVPPEVSVYPQQDATAAVILSPPSDGSALSGMLPFGVLASSTLDATTSAAAEADLEIGELHSLQAKIIPVTSTGRWRGRHVIQLQNWGNSQAQLQMVARDPDDALGFYLSSAYVDLPPGGQATVRLSARSKRPFLRGSPVRVPFQVIGEPLDGGTQPPPAVPYGDPSRPVIDAALNQKAILSRGVVTLLTLLLVGILALVGFALTRKETPVPDLYPRGAPPKGVLRVVTTTPSSVSLAWDPVALADRYDLQQVDPATQNVIKNSPLDAALTGTDVVGLPAEQEVCFRLAVTRAKITGPPSDLVCATTTAAPPTPVPTPTATDPATTAAPSPSPTPTPSTTTPSPTPTFSPGDPNTDPIMKGQWIAVADVLPKTVAESDVQIHVQQLTAAGLPAKYLDSVHYPRLVLYTTTPPPVPTPTPEGTWVVFLGPFPAQADADVQCPSIVAAQPGATCVTAQADPP</sequence>
<keyword evidence="4" id="KW-1133">Transmembrane helix</keyword>
<evidence type="ECO:0000313" key="6">
    <source>
        <dbReference type="EMBL" id="GAA3700859.1"/>
    </source>
</evidence>
<feature type="region of interest" description="Disordered" evidence="3">
    <location>
        <begin position="355"/>
        <end position="408"/>
    </location>
</feature>
<proteinExistence type="predicted"/>
<dbReference type="RefSeq" id="WP_344811901.1">
    <property type="nucleotide sequence ID" value="NZ_BAAAYX010000004.1"/>
</dbReference>
<keyword evidence="1" id="KW-0326">Glycosidase</keyword>
<keyword evidence="4" id="KW-0472">Membrane</keyword>
<name>A0ABP7D7W0_9ACTN</name>
<accession>A0ABP7D7W0</accession>
<feature type="transmembrane region" description="Helical" evidence="4">
    <location>
        <begin position="235"/>
        <end position="254"/>
    </location>
</feature>
<evidence type="ECO:0000256" key="3">
    <source>
        <dbReference type="SAM" id="MobiDB-lite"/>
    </source>
</evidence>
<dbReference type="Proteomes" id="UP001500051">
    <property type="component" value="Unassembled WGS sequence"/>
</dbReference>
<dbReference type="InterPro" id="IPR003961">
    <property type="entry name" value="FN3_dom"/>
</dbReference>
<feature type="compositionally biased region" description="Low complexity" evidence="3">
    <location>
        <begin position="387"/>
        <end position="400"/>
    </location>
</feature>
<feature type="compositionally biased region" description="Low complexity" evidence="3">
    <location>
        <begin position="368"/>
        <end position="379"/>
    </location>
</feature>
<dbReference type="InterPro" id="IPR013783">
    <property type="entry name" value="Ig-like_fold"/>
</dbReference>
<evidence type="ECO:0000256" key="1">
    <source>
        <dbReference type="ARBA" id="ARBA00023295"/>
    </source>
</evidence>
<comment type="caution">
    <text evidence="6">The sequence shown here is derived from an EMBL/GenBank/DDBJ whole genome shotgun (WGS) entry which is preliminary data.</text>
</comment>
<dbReference type="InterPro" id="IPR036116">
    <property type="entry name" value="FN3_sf"/>
</dbReference>
<feature type="domain" description="Fibronectin type-III" evidence="5">
    <location>
        <begin position="270"/>
        <end position="361"/>
    </location>
</feature>
<evidence type="ECO:0000256" key="2">
    <source>
        <dbReference type="ARBA" id="ARBA00023326"/>
    </source>
</evidence>
<gene>
    <name evidence="6" type="ORF">GCM10022204_17070</name>
</gene>
<evidence type="ECO:0000256" key="4">
    <source>
        <dbReference type="SAM" id="Phobius"/>
    </source>
</evidence>
<keyword evidence="4" id="KW-0812">Transmembrane</keyword>
<reference evidence="7" key="1">
    <citation type="journal article" date="2019" name="Int. J. Syst. Evol. Microbiol.">
        <title>The Global Catalogue of Microorganisms (GCM) 10K type strain sequencing project: providing services to taxonomists for standard genome sequencing and annotation.</title>
        <authorList>
            <consortium name="The Broad Institute Genomics Platform"/>
            <consortium name="The Broad Institute Genome Sequencing Center for Infectious Disease"/>
            <person name="Wu L."/>
            <person name="Ma J."/>
        </authorList>
    </citation>
    <scope>NUCLEOTIDE SEQUENCE [LARGE SCALE GENOMIC DNA]</scope>
    <source>
        <strain evidence="7">JCM 16548</strain>
    </source>
</reference>
<evidence type="ECO:0000313" key="7">
    <source>
        <dbReference type="Proteomes" id="UP001500051"/>
    </source>
</evidence>
<dbReference type="Gene3D" id="2.60.40.10">
    <property type="entry name" value="Immunoglobulins"/>
    <property type="match status" value="1"/>
</dbReference>